<feature type="compositionally biased region" description="Low complexity" evidence="1">
    <location>
        <begin position="7"/>
        <end position="17"/>
    </location>
</feature>
<accession>A0AA88KW49</accession>
<evidence type="ECO:0000313" key="4">
    <source>
        <dbReference type="Proteomes" id="UP000816034"/>
    </source>
</evidence>
<keyword evidence="4" id="KW-1185">Reference proteome</keyword>
<feature type="compositionally biased region" description="Polar residues" evidence="1">
    <location>
        <begin position="26"/>
        <end position="35"/>
    </location>
</feature>
<feature type="transmembrane region" description="Helical" evidence="2">
    <location>
        <begin position="127"/>
        <end position="147"/>
    </location>
</feature>
<sequence length="431" mass="49161">MAKEHTSPTPTTTSSSTNNASDHHGSSAQPNQDKINSTTSSPNNMSNNTTTTTTRSSLTSTLQQQQNNSIMMVQSSDKSIILNTDSQFSHHPLHTDDQSLKYISCVIASVLLLFMIIYIPSYYRLDIIFIILPILTLTLPIIFYEIYRKLKSMYLEHVHEHYSSLSIIYLFLFTFTCVVMISSLLFFTFETLEHSYYDQREEFNTNTVLIQDLQNEILMSCSSVSVNCCENEIISYITDHIQSINGMGKSIDTKTHLGKKFVIEQVLSVLRRHKGFERFQKLFNSTVTSSTSLNSSNQNSKGNSQNNSHNDDTTMNRDDSSNHQVMITMTVDGNIHPTQDHHHHVAKGYNDDTKPTTTMKTTTTSTLSPDPSSLPTVNIQSTARTPVYCYKYKYTNFKPMNIQKYIKSYDWHDRVQTFFKRVSKGFGLTHD</sequence>
<evidence type="ECO:0000256" key="2">
    <source>
        <dbReference type="SAM" id="Phobius"/>
    </source>
</evidence>
<dbReference type="Proteomes" id="UP000816034">
    <property type="component" value="Unassembled WGS sequence"/>
</dbReference>
<feature type="compositionally biased region" description="Low complexity" evidence="1">
    <location>
        <begin position="36"/>
        <end position="61"/>
    </location>
</feature>
<keyword evidence="2" id="KW-0812">Transmembrane</keyword>
<feature type="region of interest" description="Disordered" evidence="1">
    <location>
        <begin position="338"/>
        <end position="374"/>
    </location>
</feature>
<dbReference type="AlphaFoldDB" id="A0AA88KW49"/>
<comment type="caution">
    <text evidence="3">The sequence shown here is derived from an EMBL/GenBank/DDBJ whole genome shotgun (WGS) entry which is preliminary data.</text>
</comment>
<name>A0AA88KW49_NAELO</name>
<evidence type="ECO:0008006" key="5">
    <source>
        <dbReference type="Google" id="ProtNLM"/>
    </source>
</evidence>
<feature type="transmembrane region" description="Helical" evidence="2">
    <location>
        <begin position="102"/>
        <end position="121"/>
    </location>
</feature>
<evidence type="ECO:0000313" key="3">
    <source>
        <dbReference type="EMBL" id="KAG2392320.1"/>
    </source>
</evidence>
<gene>
    <name evidence="3" type="ORF">C9374_012572</name>
</gene>
<protein>
    <recommendedName>
        <fullName evidence="5">Transmembrane protein</fullName>
    </recommendedName>
</protein>
<proteinExistence type="predicted"/>
<organism evidence="3 4">
    <name type="scientific">Naegleria lovaniensis</name>
    <name type="common">Amoeba</name>
    <dbReference type="NCBI Taxonomy" id="51637"/>
    <lineage>
        <taxon>Eukaryota</taxon>
        <taxon>Discoba</taxon>
        <taxon>Heterolobosea</taxon>
        <taxon>Tetramitia</taxon>
        <taxon>Eutetramitia</taxon>
        <taxon>Vahlkampfiidae</taxon>
        <taxon>Naegleria</taxon>
    </lineage>
</organism>
<feature type="compositionally biased region" description="Low complexity" evidence="1">
    <location>
        <begin position="355"/>
        <end position="374"/>
    </location>
</feature>
<keyword evidence="2" id="KW-1133">Transmembrane helix</keyword>
<dbReference type="RefSeq" id="XP_044554214.1">
    <property type="nucleotide sequence ID" value="XM_044688353.1"/>
</dbReference>
<feature type="region of interest" description="Disordered" evidence="1">
    <location>
        <begin position="1"/>
        <end position="61"/>
    </location>
</feature>
<reference evidence="3 4" key="1">
    <citation type="journal article" date="2018" name="BMC Genomics">
        <title>The genome of Naegleria lovaniensis, the basis for a comparative approach to unravel pathogenicity factors of the human pathogenic amoeba N. fowleri.</title>
        <authorList>
            <person name="Liechti N."/>
            <person name="Schurch N."/>
            <person name="Bruggmann R."/>
            <person name="Wittwer M."/>
        </authorList>
    </citation>
    <scope>NUCLEOTIDE SEQUENCE [LARGE SCALE GENOMIC DNA]</scope>
    <source>
        <strain evidence="3 4">ATCC 30569</strain>
    </source>
</reference>
<feature type="region of interest" description="Disordered" evidence="1">
    <location>
        <begin position="287"/>
        <end position="319"/>
    </location>
</feature>
<feature type="transmembrane region" description="Helical" evidence="2">
    <location>
        <begin position="167"/>
        <end position="189"/>
    </location>
</feature>
<dbReference type="GeneID" id="68105026"/>
<keyword evidence="2" id="KW-0472">Membrane</keyword>
<dbReference type="EMBL" id="PYSW02000005">
    <property type="protein sequence ID" value="KAG2392320.1"/>
    <property type="molecule type" value="Genomic_DNA"/>
</dbReference>
<evidence type="ECO:0000256" key="1">
    <source>
        <dbReference type="SAM" id="MobiDB-lite"/>
    </source>
</evidence>
<feature type="compositionally biased region" description="Basic and acidic residues" evidence="1">
    <location>
        <begin position="309"/>
        <end position="319"/>
    </location>
</feature>
<feature type="compositionally biased region" description="Low complexity" evidence="1">
    <location>
        <begin position="287"/>
        <end position="308"/>
    </location>
</feature>